<gene>
    <name evidence="1" type="ORF">A3A27_00525</name>
</gene>
<dbReference type="Proteomes" id="UP000177287">
    <property type="component" value="Unassembled WGS sequence"/>
</dbReference>
<accession>A0A1G2RHE3</accession>
<sequence length="160" mass="17810">MNLVLLALLVVFFASNYRLIYNKWYEIKVLKQFVNAQKKLISELEMRLAIAEAERYVLGRGARLQVRGLVHPSNYAHVAGQIGLAAENEHTLEGARTAMTDLLQSTAGDLIMGDSGEIQAKQRAALEETQLWNTLYPAYTIQVVGKRNTSMSSSPTPTLD</sequence>
<comment type="caution">
    <text evidence="1">The sequence shown here is derived from an EMBL/GenBank/DDBJ whole genome shotgun (WGS) entry which is preliminary data.</text>
</comment>
<proteinExistence type="predicted"/>
<organism evidence="1 2">
    <name type="scientific">Candidatus Wildermuthbacteria bacterium RIFCSPLOWO2_01_FULL_47_18</name>
    <dbReference type="NCBI Taxonomy" id="1802460"/>
    <lineage>
        <taxon>Bacteria</taxon>
        <taxon>Candidatus Wildermuthiibacteriota</taxon>
    </lineage>
</organism>
<protein>
    <submittedName>
        <fullName evidence="1">Uncharacterized protein</fullName>
    </submittedName>
</protein>
<reference evidence="1 2" key="1">
    <citation type="journal article" date="2016" name="Nat. Commun.">
        <title>Thousands of microbial genomes shed light on interconnected biogeochemical processes in an aquifer system.</title>
        <authorList>
            <person name="Anantharaman K."/>
            <person name="Brown C.T."/>
            <person name="Hug L.A."/>
            <person name="Sharon I."/>
            <person name="Castelle C.J."/>
            <person name="Probst A.J."/>
            <person name="Thomas B.C."/>
            <person name="Singh A."/>
            <person name="Wilkins M.J."/>
            <person name="Karaoz U."/>
            <person name="Brodie E.L."/>
            <person name="Williams K.H."/>
            <person name="Hubbard S.S."/>
            <person name="Banfield J.F."/>
        </authorList>
    </citation>
    <scope>NUCLEOTIDE SEQUENCE [LARGE SCALE GENOMIC DNA]</scope>
</reference>
<name>A0A1G2RHE3_9BACT</name>
<evidence type="ECO:0000313" key="1">
    <source>
        <dbReference type="EMBL" id="OHA72274.1"/>
    </source>
</evidence>
<evidence type="ECO:0000313" key="2">
    <source>
        <dbReference type="Proteomes" id="UP000177287"/>
    </source>
</evidence>
<dbReference type="EMBL" id="MHUF01000022">
    <property type="protein sequence ID" value="OHA72274.1"/>
    <property type="molecule type" value="Genomic_DNA"/>
</dbReference>
<dbReference type="AlphaFoldDB" id="A0A1G2RHE3"/>